<dbReference type="Gene3D" id="1.10.8.500">
    <property type="entry name" value="HAMP domain in histidine kinase"/>
    <property type="match status" value="1"/>
</dbReference>
<dbReference type="GO" id="GO:0005886">
    <property type="term" value="C:plasma membrane"/>
    <property type="evidence" value="ECO:0007669"/>
    <property type="project" value="UniProtKB-SubCell"/>
</dbReference>
<reference evidence="9 10" key="1">
    <citation type="submission" date="2017-06" db="EMBL/GenBank/DDBJ databases">
        <title>Complete genome sequence of Nitrospirillum amazonense strain CBAmC, an endophytic nitrogen-fixing and plant growth-promoting bacterium, isolated from sugarcane.</title>
        <authorList>
            <person name="Schwab S."/>
            <person name="dos Santos Teixeira K.R."/>
            <person name="Simoes Araujo J.L."/>
            <person name="Soares Vidal M."/>
            <person name="Borges de Freitas H.R."/>
            <person name="Rivello Crivelaro A.L."/>
            <person name="Bueno de Camargo Nunes A."/>
            <person name="dos Santos C.M."/>
            <person name="Palmeira da Silva Rosa D."/>
            <person name="da Silva Padilha D."/>
            <person name="da Silva E."/>
            <person name="Araujo Terra L."/>
            <person name="Soares Mendes V."/>
            <person name="Farinelli L."/>
            <person name="Magalhaes Cruz L."/>
            <person name="Baldani J.I."/>
        </authorList>
    </citation>
    <scope>NUCLEOTIDE SEQUENCE [LARGE SCALE GENOMIC DNA]</scope>
    <source>
        <strain evidence="9 10">CBAmC</strain>
    </source>
</reference>
<dbReference type="SMART" id="SM00304">
    <property type="entry name" value="HAMP"/>
    <property type="match status" value="1"/>
</dbReference>
<evidence type="ECO:0000256" key="4">
    <source>
        <dbReference type="ARBA" id="ARBA00029447"/>
    </source>
</evidence>
<dbReference type="KEGG" id="nao:Y958_21210"/>
<evidence type="ECO:0000256" key="5">
    <source>
        <dbReference type="PROSITE-ProRule" id="PRU00284"/>
    </source>
</evidence>
<dbReference type="SUPFAM" id="SSF58104">
    <property type="entry name" value="Methyl-accepting chemotaxis protein (MCP) signaling domain"/>
    <property type="match status" value="1"/>
</dbReference>
<dbReference type="InterPro" id="IPR003660">
    <property type="entry name" value="HAMP_dom"/>
</dbReference>
<dbReference type="InterPro" id="IPR024478">
    <property type="entry name" value="HlyB_4HB_MCP"/>
</dbReference>
<dbReference type="PANTHER" id="PTHR32089:SF112">
    <property type="entry name" value="LYSOZYME-LIKE PROTEIN-RELATED"/>
    <property type="match status" value="1"/>
</dbReference>
<keyword evidence="3 5" id="KW-0807">Transducer</keyword>
<dbReference type="PROSITE" id="PS50192">
    <property type="entry name" value="T_SNARE"/>
    <property type="match status" value="1"/>
</dbReference>
<dbReference type="GO" id="GO:0006935">
    <property type="term" value="P:chemotaxis"/>
    <property type="evidence" value="ECO:0007669"/>
    <property type="project" value="InterPro"/>
</dbReference>
<dbReference type="Pfam" id="PF12729">
    <property type="entry name" value="4HB_MCP_1"/>
    <property type="match status" value="1"/>
</dbReference>
<dbReference type="Pfam" id="PF00015">
    <property type="entry name" value="MCPsignal"/>
    <property type="match status" value="1"/>
</dbReference>
<keyword evidence="2" id="KW-0472">Membrane</keyword>
<evidence type="ECO:0000259" key="6">
    <source>
        <dbReference type="PROSITE" id="PS50111"/>
    </source>
</evidence>
<keyword evidence="2" id="KW-0997">Cell inner membrane</keyword>
<dbReference type="RefSeq" id="WP_088873836.1">
    <property type="nucleotide sequence ID" value="NZ_CP022111.1"/>
</dbReference>
<evidence type="ECO:0000256" key="1">
    <source>
        <dbReference type="ARBA" id="ARBA00004429"/>
    </source>
</evidence>
<dbReference type="PROSITE" id="PS50111">
    <property type="entry name" value="CHEMOTAXIS_TRANSDUC_2"/>
    <property type="match status" value="1"/>
</dbReference>
<feature type="domain" description="T-SNARE coiled-coil homology" evidence="7">
    <location>
        <begin position="462"/>
        <end position="524"/>
    </location>
</feature>
<evidence type="ECO:0000313" key="10">
    <source>
        <dbReference type="Proteomes" id="UP000197153"/>
    </source>
</evidence>
<gene>
    <name evidence="9" type="ORF">Y958_21210</name>
</gene>
<dbReference type="CDD" id="cd06225">
    <property type="entry name" value="HAMP"/>
    <property type="match status" value="1"/>
</dbReference>
<name>A0A248JYP2_9PROT</name>
<sequence length="566" mass="58724">MTAWRNLSIRLKVLTAFLVVFLATLGLGLFGLSRTEAVSGTAADMRDNWLPSTALLGRLGVAVADARVVEGRVIIAASANDTTLIQATVKQYAGATAAVEKARADYQPLVTAGTDDERLMKEFDVNWAQYRAIAARVQDMVAKGEGARALPLYLGDGLKQYQAARDAIIADNDFNGKEGKKAADAGQALSDSAVWTTWVAIAVTALLCGGATVVIVSGVVHPIARTTGVVETMAAGNLGITVTDTERGDEVGTLARALEVFRDGMVKARDLAQAQELERQAKERRAVALEGLVKGFEAKVAQLVDALAGAATEMQATAESMASTAEQTNTQSSAVAAAAQQASANVQTVASATDEMVATVQEISSQVEKSRTIASKAIQEANDTSGTARRLADSAQRIGEIVQLISAIAGQTNLLALNATIEAARAGEAGKGFAVVASEVKSLANQTAKATGDIESQIGEIQGLTTQAVAAIESVSRTINEMSDIAMAIASAIEEQSATTSEIARSVNEAAKGTEDVSRNITGVHQAAVATGAAAVQLQDSARDVSHQAEDLNAEVSRFIIGVKAA</sequence>
<dbReference type="PROSITE" id="PS50885">
    <property type="entry name" value="HAMP"/>
    <property type="match status" value="1"/>
</dbReference>
<protein>
    <submittedName>
        <fullName evidence="9">Chemotaxis protein</fullName>
    </submittedName>
</protein>
<dbReference type="GO" id="GO:0004888">
    <property type="term" value="F:transmembrane signaling receptor activity"/>
    <property type="evidence" value="ECO:0007669"/>
    <property type="project" value="InterPro"/>
</dbReference>
<evidence type="ECO:0000313" key="9">
    <source>
        <dbReference type="EMBL" id="ASG23334.1"/>
    </source>
</evidence>
<organism evidence="9 10">
    <name type="scientific">Nitrospirillum viridazoti CBAmc</name>
    <dbReference type="NCBI Taxonomy" id="1441467"/>
    <lineage>
        <taxon>Bacteria</taxon>
        <taxon>Pseudomonadati</taxon>
        <taxon>Pseudomonadota</taxon>
        <taxon>Alphaproteobacteria</taxon>
        <taxon>Rhodospirillales</taxon>
        <taxon>Azospirillaceae</taxon>
        <taxon>Nitrospirillum</taxon>
        <taxon>Nitrospirillum viridazoti</taxon>
    </lineage>
</organism>
<dbReference type="Pfam" id="PF00672">
    <property type="entry name" value="HAMP"/>
    <property type="match status" value="1"/>
</dbReference>
<keyword evidence="10" id="KW-1185">Reference proteome</keyword>
<dbReference type="SMART" id="SM00283">
    <property type="entry name" value="MA"/>
    <property type="match status" value="1"/>
</dbReference>
<feature type="domain" description="Methyl-accepting transducer" evidence="6">
    <location>
        <begin position="303"/>
        <end position="546"/>
    </location>
</feature>
<keyword evidence="2" id="KW-1003">Cell membrane</keyword>
<dbReference type="AlphaFoldDB" id="A0A248JYP2"/>
<dbReference type="PRINTS" id="PR00260">
    <property type="entry name" value="CHEMTRNSDUCR"/>
</dbReference>
<dbReference type="InterPro" id="IPR000727">
    <property type="entry name" value="T_SNARE_dom"/>
</dbReference>
<feature type="domain" description="HAMP" evidence="8">
    <location>
        <begin position="217"/>
        <end position="270"/>
    </location>
</feature>
<dbReference type="Gene3D" id="1.10.287.950">
    <property type="entry name" value="Methyl-accepting chemotaxis protein"/>
    <property type="match status" value="1"/>
</dbReference>
<evidence type="ECO:0000259" key="8">
    <source>
        <dbReference type="PROSITE" id="PS50885"/>
    </source>
</evidence>
<comment type="similarity">
    <text evidence="4">Belongs to the methyl-accepting chemotaxis (MCP) protein family.</text>
</comment>
<dbReference type="PANTHER" id="PTHR32089">
    <property type="entry name" value="METHYL-ACCEPTING CHEMOTAXIS PROTEIN MCPB"/>
    <property type="match status" value="1"/>
</dbReference>
<dbReference type="GO" id="GO:0007165">
    <property type="term" value="P:signal transduction"/>
    <property type="evidence" value="ECO:0007669"/>
    <property type="project" value="UniProtKB-KW"/>
</dbReference>
<dbReference type="InterPro" id="IPR004089">
    <property type="entry name" value="MCPsignal_dom"/>
</dbReference>
<dbReference type="Proteomes" id="UP000197153">
    <property type="component" value="Chromosome 2"/>
</dbReference>
<evidence type="ECO:0000256" key="3">
    <source>
        <dbReference type="ARBA" id="ARBA00023224"/>
    </source>
</evidence>
<dbReference type="EMBL" id="CP022111">
    <property type="protein sequence ID" value="ASG23334.1"/>
    <property type="molecule type" value="Genomic_DNA"/>
</dbReference>
<dbReference type="InterPro" id="IPR004090">
    <property type="entry name" value="Chemotax_Me-accpt_rcpt"/>
</dbReference>
<proteinExistence type="inferred from homology"/>
<accession>A0A248JYP2</accession>
<evidence type="ECO:0000259" key="7">
    <source>
        <dbReference type="PROSITE" id="PS50192"/>
    </source>
</evidence>
<comment type="subcellular location">
    <subcellularLocation>
        <location evidence="1">Cell inner membrane</location>
        <topology evidence="1">Multi-pass membrane protein</topology>
    </subcellularLocation>
</comment>
<evidence type="ECO:0000256" key="2">
    <source>
        <dbReference type="ARBA" id="ARBA00022519"/>
    </source>
</evidence>